<dbReference type="RefSeq" id="WP_091046785.1">
    <property type="nucleotide sequence ID" value="NZ_FMCV01000012.1"/>
</dbReference>
<dbReference type="Pfam" id="PF00144">
    <property type="entry name" value="Beta-lactamase"/>
    <property type="match status" value="1"/>
</dbReference>
<proteinExistence type="predicted"/>
<dbReference type="PANTHER" id="PTHR46825:SF9">
    <property type="entry name" value="BETA-LACTAMASE-RELATED DOMAIN-CONTAINING PROTEIN"/>
    <property type="match status" value="1"/>
</dbReference>
<accession>A0A1C4YPT1</accession>
<evidence type="ECO:0000259" key="1">
    <source>
        <dbReference type="Pfam" id="PF00144"/>
    </source>
</evidence>
<dbReference type="Proteomes" id="UP000198551">
    <property type="component" value="Unassembled WGS sequence"/>
</dbReference>
<dbReference type="AlphaFoldDB" id="A0A1C4YPT1"/>
<dbReference type="InterPro" id="IPR050491">
    <property type="entry name" value="AmpC-like"/>
</dbReference>
<organism evidence="2 3">
    <name type="scientific">Micromonospora marina</name>
    <dbReference type="NCBI Taxonomy" id="307120"/>
    <lineage>
        <taxon>Bacteria</taxon>
        <taxon>Bacillati</taxon>
        <taxon>Actinomycetota</taxon>
        <taxon>Actinomycetes</taxon>
        <taxon>Micromonosporales</taxon>
        <taxon>Micromonosporaceae</taxon>
        <taxon>Micromonospora</taxon>
    </lineage>
</organism>
<dbReference type="Gene3D" id="3.40.710.10">
    <property type="entry name" value="DD-peptidase/beta-lactamase superfamily"/>
    <property type="match status" value="1"/>
</dbReference>
<feature type="domain" description="Beta-lactamase-related" evidence="1">
    <location>
        <begin position="10"/>
        <end position="299"/>
    </location>
</feature>
<dbReference type="PANTHER" id="PTHR46825">
    <property type="entry name" value="D-ALANYL-D-ALANINE-CARBOXYPEPTIDASE/ENDOPEPTIDASE AMPH"/>
    <property type="match status" value="1"/>
</dbReference>
<dbReference type="InterPro" id="IPR012338">
    <property type="entry name" value="Beta-lactam/transpept-like"/>
</dbReference>
<evidence type="ECO:0000313" key="2">
    <source>
        <dbReference type="EMBL" id="SCF22769.1"/>
    </source>
</evidence>
<name>A0A1C4YPT1_9ACTN</name>
<reference evidence="3" key="1">
    <citation type="submission" date="2016-06" db="EMBL/GenBank/DDBJ databases">
        <authorList>
            <person name="Varghese N."/>
        </authorList>
    </citation>
    <scope>NUCLEOTIDE SEQUENCE [LARGE SCALE GENOMIC DNA]</scope>
    <source>
        <strain evidence="3">DSM 45555</strain>
    </source>
</reference>
<evidence type="ECO:0000313" key="3">
    <source>
        <dbReference type="Proteomes" id="UP000198551"/>
    </source>
</evidence>
<dbReference type="InterPro" id="IPR001466">
    <property type="entry name" value="Beta-lactam-related"/>
</dbReference>
<sequence>MSTPSLERGALLLARGDELLVDRVAGAADETSGRPCTPATRFQIASISKQMAAVAVLLLTERGVLRLTDPVTRWLPGTPPPEWSGITLHHLLTHTSGLGHWEEYPAVDLHGPVEPDELLDRFAALPPLFRPGAGWHYSSPGYVLLARTVERAADRPYAEFLAEEVFTPLGMTGSFAGAGDGRPDVAVGHEGDRPVPSWDLATVSMGAGDVWCTAADLLTWLDVPRRGRLLGAASVTAMTAPHAPTGRPGEAYGYGFFVGPLAGRWALHHSGDNGGYKAFAAWLPDSDQRLVLLTNRAEVDPATITSALDGPEAR</sequence>
<keyword evidence="3" id="KW-1185">Reference proteome</keyword>
<dbReference type="SUPFAM" id="SSF56601">
    <property type="entry name" value="beta-lactamase/transpeptidase-like"/>
    <property type="match status" value="1"/>
</dbReference>
<gene>
    <name evidence="2" type="ORF">GA0070215_11260</name>
</gene>
<dbReference type="EMBL" id="FMCV01000012">
    <property type="protein sequence ID" value="SCF22769.1"/>
    <property type="molecule type" value="Genomic_DNA"/>
</dbReference>
<protein>
    <submittedName>
        <fullName evidence="2">CubicO group peptidase, beta-lactamase class C family</fullName>
    </submittedName>
</protein>